<evidence type="ECO:0000313" key="2">
    <source>
        <dbReference type="EMBL" id="GMG98544.1"/>
    </source>
</evidence>
<accession>A0AAD3P1R0</accession>
<evidence type="ECO:0000313" key="3">
    <source>
        <dbReference type="Proteomes" id="UP001279734"/>
    </source>
</evidence>
<dbReference type="Proteomes" id="UP001279734">
    <property type="component" value="Unassembled WGS sequence"/>
</dbReference>
<dbReference type="AlphaFoldDB" id="A0AAD3P1R0"/>
<feature type="region of interest" description="Disordered" evidence="1">
    <location>
        <begin position="1"/>
        <end position="32"/>
    </location>
</feature>
<evidence type="ECO:0000256" key="1">
    <source>
        <dbReference type="SAM" id="MobiDB-lite"/>
    </source>
</evidence>
<protein>
    <submittedName>
        <fullName evidence="2">Uncharacterized protein</fullName>
    </submittedName>
</protein>
<organism evidence="2 3">
    <name type="scientific">Nepenthes gracilis</name>
    <name type="common">Slender pitcher plant</name>
    <dbReference type="NCBI Taxonomy" id="150966"/>
    <lineage>
        <taxon>Eukaryota</taxon>
        <taxon>Viridiplantae</taxon>
        <taxon>Streptophyta</taxon>
        <taxon>Embryophyta</taxon>
        <taxon>Tracheophyta</taxon>
        <taxon>Spermatophyta</taxon>
        <taxon>Magnoliopsida</taxon>
        <taxon>eudicotyledons</taxon>
        <taxon>Gunneridae</taxon>
        <taxon>Pentapetalae</taxon>
        <taxon>Caryophyllales</taxon>
        <taxon>Nepenthaceae</taxon>
        <taxon>Nepenthes</taxon>
    </lineage>
</organism>
<sequence>MEGVALSFDHENKENIPPFSSKQSNAVHYPSKSLKCRTREPLRDITHLFISSPRSVSLFPFTRFELESSCRKRKAIGGSGTKHSANCKSLRNHFR</sequence>
<feature type="region of interest" description="Disordered" evidence="1">
    <location>
        <begin position="75"/>
        <end position="95"/>
    </location>
</feature>
<proteinExistence type="predicted"/>
<comment type="caution">
    <text evidence="2">The sequence shown here is derived from an EMBL/GenBank/DDBJ whole genome shotgun (WGS) entry which is preliminary data.</text>
</comment>
<name>A0AAD3P1R0_NEPGR</name>
<reference evidence="2" key="1">
    <citation type="submission" date="2023-05" db="EMBL/GenBank/DDBJ databases">
        <title>Nepenthes gracilis genome sequencing.</title>
        <authorList>
            <person name="Fukushima K."/>
        </authorList>
    </citation>
    <scope>NUCLEOTIDE SEQUENCE</scope>
    <source>
        <strain evidence="2">SING2019-196</strain>
    </source>
</reference>
<gene>
    <name evidence="2" type="ORF">Nepgr_000384</name>
</gene>
<dbReference type="EMBL" id="BSYO01000001">
    <property type="protein sequence ID" value="GMG98544.1"/>
    <property type="molecule type" value="Genomic_DNA"/>
</dbReference>
<keyword evidence="3" id="KW-1185">Reference proteome</keyword>